<dbReference type="Pfam" id="PF17390">
    <property type="entry name" value="Bac_rhamnosid_C"/>
    <property type="match status" value="1"/>
</dbReference>
<dbReference type="InterPro" id="IPR012341">
    <property type="entry name" value="6hp_glycosidase-like_sf"/>
</dbReference>
<evidence type="ECO:0000313" key="9">
    <source>
        <dbReference type="Proteomes" id="UP001620520"/>
    </source>
</evidence>
<dbReference type="InterPro" id="IPR013783">
    <property type="entry name" value="Ig-like_fold"/>
</dbReference>
<gene>
    <name evidence="8" type="ORF">ABIA52_002382</name>
</gene>
<evidence type="ECO:0000259" key="4">
    <source>
        <dbReference type="Pfam" id="PF05592"/>
    </source>
</evidence>
<proteinExistence type="predicted"/>
<comment type="catalytic activity">
    <reaction evidence="1">
        <text>Hydrolysis of terminal non-reducing alpha-L-rhamnose residues in alpha-L-rhamnosides.</text>
        <dbReference type="EC" id="3.2.1.40"/>
    </reaction>
</comment>
<dbReference type="Gene3D" id="2.60.120.260">
    <property type="entry name" value="Galactose-binding domain-like"/>
    <property type="match status" value="2"/>
</dbReference>
<dbReference type="InterPro" id="IPR016007">
    <property type="entry name" value="Alpha_rhamnosid"/>
</dbReference>
<dbReference type="Gene3D" id="2.60.40.10">
    <property type="entry name" value="Immunoglobulins"/>
    <property type="match status" value="1"/>
</dbReference>
<evidence type="ECO:0000313" key="8">
    <source>
        <dbReference type="EMBL" id="MFK4639493.1"/>
    </source>
</evidence>
<feature type="domain" description="Alpha-L-rhamnosidase six-hairpin glycosidase" evidence="6">
    <location>
        <begin position="418"/>
        <end position="767"/>
    </location>
</feature>
<accession>A0ABW8N7C6</accession>
<feature type="domain" description="Bacterial alpha-L-rhamnosidase N-terminal" evidence="5">
    <location>
        <begin position="143"/>
        <end position="304"/>
    </location>
</feature>
<dbReference type="Gene3D" id="2.60.420.10">
    <property type="entry name" value="Maltose phosphorylase, domain 3"/>
    <property type="match status" value="1"/>
</dbReference>
<evidence type="ECO:0000259" key="7">
    <source>
        <dbReference type="Pfam" id="PF17390"/>
    </source>
</evidence>
<evidence type="ECO:0000259" key="6">
    <source>
        <dbReference type="Pfam" id="PF17389"/>
    </source>
</evidence>
<evidence type="ECO:0000256" key="2">
    <source>
        <dbReference type="ARBA" id="ARBA00012652"/>
    </source>
</evidence>
<dbReference type="PANTHER" id="PTHR33307:SF6">
    <property type="entry name" value="ALPHA-RHAMNOSIDASE (EUROFUNG)-RELATED"/>
    <property type="match status" value="1"/>
</dbReference>
<dbReference type="Pfam" id="PF08531">
    <property type="entry name" value="Bac_rhamnosid_N"/>
    <property type="match status" value="1"/>
</dbReference>
<dbReference type="EMBL" id="JBIYEW010000003">
    <property type="protein sequence ID" value="MFK4639493.1"/>
    <property type="molecule type" value="Genomic_DNA"/>
</dbReference>
<keyword evidence="9" id="KW-1185">Reference proteome</keyword>
<dbReference type="Proteomes" id="UP001620520">
    <property type="component" value="Unassembled WGS sequence"/>
</dbReference>
<dbReference type="InterPro" id="IPR035396">
    <property type="entry name" value="Bac_rhamnosid6H"/>
</dbReference>
<keyword evidence="8" id="KW-0326">Glycosidase</keyword>
<dbReference type="PIRSF" id="PIRSF010631">
    <property type="entry name" value="A-rhamnsds"/>
    <property type="match status" value="1"/>
</dbReference>
<dbReference type="InterPro" id="IPR013737">
    <property type="entry name" value="Bac_rhamnosid_N"/>
</dbReference>
<sequence length="939" mass="101499">MAHVAAPQGLRFDQRTDSSPVIGLGNPMPRLSWFVPAADAGYTQTAYDIEVTRGEAVKVYRVESNDQVLVPWPAPELSSRESAAVRVRVTDGADWSDWSEASTVEAGLLKASDWVADFVSPAEIGGAGMPAPILSGILDLPGDIIKARLYATAHGIYVPTINGQRIDDTVLAPGWTSYENRLRYQTYDVTSLLRQGANHLEMLLGNGWYRGRLGFENKRAIYGDRLAVLAQLEVTTVDGSVHVLLSDDSWTARNSHIVADDLYDGQSTDLRQKAGITDSPSSAVEIIPADHSLLVAPEGPAIRPTDVLPAASVFTSPAGKTLVDFGQNLVGWVRLRTQGLPSGAEVVIQHAEVLENDELCTEPLRSAKSTDTFVVAGASEETLEPSLTLHGFRYAEVTGVPDLKAEDIEAVVIGSDLKRTGWFSSSDELLNRFHENVIWSIRGNFVDVPTDCPQRDERLGWTGDIQIFAPTASFLYDIGGFLGSWLRDVAAEQLPDGSVPHVVPDVIHSEFTNTPTAAWGDAAVLIPWTLYQRTGNRQILEQQYPSACKYLAKVVSLAGDDMLWTGGFQYGDWLDPSAPPEDAARAKTDPDVVATAHLARSAEVLAHTAAVLGHDEDAAKYHKLSAEVRAAFARSYVTPSGRILSDTQTAYAMALEWALLPSEDQRHEAGRRLADLVRVSGFRISTGFVGTPLVCDALTAAGEVDVAYRLLLQTGCPSWLYPVTMGATTVWERWDSLRPDGSVNPGGMTSFNHYALGAVADWLHRTVAGLAPASPGYRKITVQPRPTAALTHAAARHLTPYGEASVQWRRAGGQLTLDVTVPVGASAAVHVPGAREPEMVSHGTHTWTVADPTPNTGEGNALTIRELLDRQPLTWSAVVDAAVETGIAPEGEAQTADKLARYLDQPVGSLGYALVPEPWINRNVPLREKVARILKGSQE</sequence>
<dbReference type="SUPFAM" id="SSF48208">
    <property type="entry name" value="Six-hairpin glycosidases"/>
    <property type="match status" value="1"/>
</dbReference>
<dbReference type="InterPro" id="IPR035398">
    <property type="entry name" value="Bac_rhamnosid_C"/>
</dbReference>
<organism evidence="8 9">
    <name type="scientific">Paenarthrobacter histidinolovorans</name>
    <dbReference type="NCBI Taxonomy" id="43664"/>
    <lineage>
        <taxon>Bacteria</taxon>
        <taxon>Bacillati</taxon>
        <taxon>Actinomycetota</taxon>
        <taxon>Actinomycetes</taxon>
        <taxon>Micrococcales</taxon>
        <taxon>Micrococcaceae</taxon>
        <taxon>Paenarthrobacter</taxon>
    </lineage>
</organism>
<evidence type="ECO:0000259" key="5">
    <source>
        <dbReference type="Pfam" id="PF08531"/>
    </source>
</evidence>
<dbReference type="GO" id="GO:0030596">
    <property type="term" value="F:alpha-L-rhamnosidase activity"/>
    <property type="evidence" value="ECO:0007669"/>
    <property type="project" value="UniProtKB-EC"/>
</dbReference>
<dbReference type="Pfam" id="PF17389">
    <property type="entry name" value="Bac_rhamnosid6H"/>
    <property type="match status" value="1"/>
</dbReference>
<evidence type="ECO:0000256" key="1">
    <source>
        <dbReference type="ARBA" id="ARBA00001445"/>
    </source>
</evidence>
<dbReference type="InterPro" id="IPR008902">
    <property type="entry name" value="Rhamnosid_concanavalin"/>
</dbReference>
<dbReference type="Gene3D" id="1.50.10.10">
    <property type="match status" value="1"/>
</dbReference>
<feature type="domain" description="Alpha-L-rhamnosidase C-terminal" evidence="7">
    <location>
        <begin position="769"/>
        <end position="844"/>
    </location>
</feature>
<evidence type="ECO:0000256" key="3">
    <source>
        <dbReference type="ARBA" id="ARBA00022801"/>
    </source>
</evidence>
<keyword evidence="3 8" id="KW-0378">Hydrolase</keyword>
<protein>
    <recommendedName>
        <fullName evidence="2">alpha-L-rhamnosidase</fullName>
        <ecNumber evidence="2">3.2.1.40</ecNumber>
    </recommendedName>
</protein>
<dbReference type="Pfam" id="PF05592">
    <property type="entry name" value="Bac_rhamnosid"/>
    <property type="match status" value="1"/>
</dbReference>
<name>A0ABW8N7C6_9MICC</name>
<reference evidence="8 9" key="1">
    <citation type="submission" date="2024-10" db="EMBL/GenBank/DDBJ databases">
        <title>Novel secondary metabolite-producing bacteria for plant disease control.</title>
        <authorList>
            <person name="Chevrette M."/>
        </authorList>
    </citation>
    <scope>NUCLEOTIDE SEQUENCE [LARGE SCALE GENOMIC DNA]</scope>
    <source>
        <strain evidence="8 9">J30 TE3557</strain>
    </source>
</reference>
<dbReference type="InterPro" id="IPR008928">
    <property type="entry name" value="6-hairpin_glycosidase_sf"/>
</dbReference>
<comment type="caution">
    <text evidence="8">The sequence shown here is derived from an EMBL/GenBank/DDBJ whole genome shotgun (WGS) entry which is preliminary data.</text>
</comment>
<dbReference type="PANTHER" id="PTHR33307">
    <property type="entry name" value="ALPHA-RHAMNOSIDASE (EUROFUNG)"/>
    <property type="match status" value="1"/>
</dbReference>
<feature type="domain" description="Alpha-L-rhamnosidase concanavalin-like" evidence="4">
    <location>
        <begin position="317"/>
        <end position="413"/>
    </location>
</feature>
<dbReference type="EC" id="3.2.1.40" evidence="2"/>
<dbReference type="Pfam" id="PF25788">
    <property type="entry name" value="Ig_Rha78A_N"/>
    <property type="match status" value="1"/>
</dbReference>